<dbReference type="AlphaFoldDB" id="A0A642UE72"/>
<dbReference type="PANTHER" id="PTHR28158">
    <property type="entry name" value="37S RIBOSOMAL PROTEIN S35, MITOCHONDRIAL"/>
    <property type="match status" value="1"/>
</dbReference>
<dbReference type="VEuPathDB" id="FungiDB:TRICI_006755"/>
<dbReference type="EMBL" id="SWFS01000566">
    <property type="protein sequence ID" value="KAA8897411.1"/>
    <property type="molecule type" value="Genomic_DNA"/>
</dbReference>
<dbReference type="GO" id="GO:0032543">
    <property type="term" value="P:mitochondrial translation"/>
    <property type="evidence" value="ECO:0007669"/>
    <property type="project" value="TreeGrafter"/>
</dbReference>
<dbReference type="GO" id="GO:0003735">
    <property type="term" value="F:structural constituent of ribosome"/>
    <property type="evidence" value="ECO:0007669"/>
    <property type="project" value="TreeGrafter"/>
</dbReference>
<dbReference type="Pfam" id="PF12298">
    <property type="entry name" value="Bot1p"/>
    <property type="match status" value="1"/>
</dbReference>
<accession>A0A642UE72</accession>
<reference evidence="1" key="1">
    <citation type="journal article" date="2019" name="G3 (Bethesda)">
        <title>Genome Assemblies of Two Rare Opportunistic Yeast Pathogens: Diutina rugosa (syn. Candida rugosa) and Trichomonascus ciferrii (syn. Candida ciferrii).</title>
        <authorList>
            <person name="Mixao V."/>
            <person name="Saus E."/>
            <person name="Hansen A.P."/>
            <person name="Lass-Florl C."/>
            <person name="Gabaldon T."/>
        </authorList>
    </citation>
    <scope>NUCLEOTIDE SEQUENCE</scope>
    <source>
        <strain evidence="1">CBS 4856</strain>
    </source>
</reference>
<evidence type="ECO:0000313" key="1">
    <source>
        <dbReference type="EMBL" id="KAA8897411.1"/>
    </source>
</evidence>
<organism evidence="1 2">
    <name type="scientific">Trichomonascus ciferrii</name>
    <dbReference type="NCBI Taxonomy" id="44093"/>
    <lineage>
        <taxon>Eukaryota</taxon>
        <taxon>Fungi</taxon>
        <taxon>Dikarya</taxon>
        <taxon>Ascomycota</taxon>
        <taxon>Saccharomycotina</taxon>
        <taxon>Dipodascomycetes</taxon>
        <taxon>Dipodascales</taxon>
        <taxon>Trichomonascaceae</taxon>
        <taxon>Trichomonascus</taxon>
        <taxon>Trichomonascus ciferrii complex</taxon>
    </lineage>
</organism>
<name>A0A642UE72_9ASCO</name>
<dbReference type="OrthoDB" id="10052321at2759"/>
<proteinExistence type="predicted"/>
<gene>
    <name evidence="1" type="ORF">TRICI_006755</name>
</gene>
<dbReference type="Proteomes" id="UP000761534">
    <property type="component" value="Unassembled WGS sequence"/>
</dbReference>
<keyword evidence="2" id="KW-1185">Reference proteome</keyword>
<dbReference type="InterPro" id="IPR021036">
    <property type="entry name" value="Ribosomal_mS45"/>
</dbReference>
<protein>
    <submittedName>
        <fullName evidence="1">Uncharacterized protein</fullName>
    </submittedName>
</protein>
<dbReference type="PANTHER" id="PTHR28158:SF1">
    <property type="entry name" value="SMALL RIBOSOMAL SUBUNIT PROTEIN MS45"/>
    <property type="match status" value="1"/>
</dbReference>
<evidence type="ECO:0000313" key="2">
    <source>
        <dbReference type="Proteomes" id="UP000761534"/>
    </source>
</evidence>
<dbReference type="GO" id="GO:0005763">
    <property type="term" value="C:mitochondrial small ribosomal subunit"/>
    <property type="evidence" value="ECO:0007669"/>
    <property type="project" value="TreeGrafter"/>
</dbReference>
<sequence length="140" mass="15716">MGKMSNTMRQMFPVLRRNSLQKDDLTEIPVPDETRHQRFMNVAESEPFGPIDAAKVLNIEPASETLEKLSQHGNQAHVKSSLTSEKEVSFLGPQLEGEQALFKFTNAKAGEVGHRYGASRSDRRHARKVRYTATGQTVYA</sequence>
<comment type="caution">
    <text evidence="1">The sequence shown here is derived from an EMBL/GenBank/DDBJ whole genome shotgun (WGS) entry which is preliminary data.</text>
</comment>